<dbReference type="InterPro" id="IPR042089">
    <property type="entry name" value="Peptidase_M13_dom_2"/>
</dbReference>
<keyword evidence="2" id="KW-0812">Transmembrane</keyword>
<dbReference type="EnsemblMetazoa" id="XM_019908711.1">
    <property type="protein sequence ID" value="XP_019764270.1"/>
    <property type="gene ID" value="LOC109540358"/>
</dbReference>
<dbReference type="GO" id="GO:0004222">
    <property type="term" value="F:metalloendopeptidase activity"/>
    <property type="evidence" value="ECO:0007669"/>
    <property type="project" value="InterPro"/>
</dbReference>
<dbReference type="PANTHER" id="PTHR11733">
    <property type="entry name" value="ZINC METALLOPROTEASE FAMILY M13 NEPRILYSIN-RELATED"/>
    <property type="match status" value="1"/>
</dbReference>
<dbReference type="KEGG" id="dpa:109540358"/>
<dbReference type="Proteomes" id="UP000019118">
    <property type="component" value="Unassembled WGS sequence"/>
</dbReference>
<evidence type="ECO:0000313" key="3">
    <source>
        <dbReference type="EnsemblMetazoa" id="XP_019764270.1"/>
    </source>
</evidence>
<evidence type="ECO:0008006" key="5">
    <source>
        <dbReference type="Google" id="ProtNLM"/>
    </source>
</evidence>
<keyword evidence="4" id="KW-1185">Reference proteome</keyword>
<dbReference type="GO" id="GO:0016485">
    <property type="term" value="P:protein processing"/>
    <property type="evidence" value="ECO:0007669"/>
    <property type="project" value="TreeGrafter"/>
</dbReference>
<dbReference type="PROSITE" id="PS51885">
    <property type="entry name" value="NEPRILYSIN"/>
    <property type="match status" value="1"/>
</dbReference>
<protein>
    <recommendedName>
        <fullName evidence="5">Peptidase M13 N-terminal domain-containing protein</fullName>
    </recommendedName>
</protein>
<reference evidence="4" key="1">
    <citation type="journal article" date="2013" name="Genome Biol.">
        <title>Draft genome of the mountain pine beetle, Dendroctonus ponderosae Hopkins, a major forest pest.</title>
        <authorList>
            <person name="Keeling C.I."/>
            <person name="Yuen M.M."/>
            <person name="Liao N.Y."/>
            <person name="Docking T.R."/>
            <person name="Chan S.K."/>
            <person name="Taylor G.A."/>
            <person name="Palmquist D.L."/>
            <person name="Jackman S.D."/>
            <person name="Nguyen A."/>
            <person name="Li M."/>
            <person name="Henderson H."/>
            <person name="Janes J.K."/>
            <person name="Zhao Y."/>
            <person name="Pandoh P."/>
            <person name="Moore R."/>
            <person name="Sperling F.A."/>
            <person name="Huber D.P."/>
            <person name="Birol I."/>
            <person name="Jones S.J."/>
            <person name="Bohlmann J."/>
        </authorList>
    </citation>
    <scope>NUCLEOTIDE SEQUENCE</scope>
</reference>
<accession>A0AAR5PTD1</accession>
<dbReference type="AlphaFoldDB" id="A0AAR5PTD1"/>
<name>A0AAR5PTD1_DENPD</name>
<feature type="compositionally biased region" description="Polar residues" evidence="1">
    <location>
        <begin position="164"/>
        <end position="180"/>
    </location>
</feature>
<keyword evidence="2" id="KW-0472">Membrane</keyword>
<feature type="compositionally biased region" description="Polar residues" evidence="1">
    <location>
        <begin position="49"/>
        <end position="83"/>
    </location>
</feature>
<dbReference type="InterPro" id="IPR000718">
    <property type="entry name" value="Peptidase_M13"/>
</dbReference>
<organism evidence="3 4">
    <name type="scientific">Dendroctonus ponderosae</name>
    <name type="common">Mountain pine beetle</name>
    <dbReference type="NCBI Taxonomy" id="77166"/>
    <lineage>
        <taxon>Eukaryota</taxon>
        <taxon>Metazoa</taxon>
        <taxon>Ecdysozoa</taxon>
        <taxon>Arthropoda</taxon>
        <taxon>Hexapoda</taxon>
        <taxon>Insecta</taxon>
        <taxon>Pterygota</taxon>
        <taxon>Neoptera</taxon>
        <taxon>Endopterygota</taxon>
        <taxon>Coleoptera</taxon>
        <taxon>Polyphaga</taxon>
        <taxon>Cucujiformia</taxon>
        <taxon>Curculionidae</taxon>
        <taxon>Scolytinae</taxon>
        <taxon>Dendroctonus</taxon>
    </lineage>
</organism>
<proteinExistence type="predicted"/>
<evidence type="ECO:0000256" key="2">
    <source>
        <dbReference type="SAM" id="Phobius"/>
    </source>
</evidence>
<dbReference type="Gene3D" id="3.40.390.10">
    <property type="entry name" value="Collagenase (Catalytic Domain)"/>
    <property type="match status" value="1"/>
</dbReference>
<dbReference type="GO" id="GO:0005886">
    <property type="term" value="C:plasma membrane"/>
    <property type="evidence" value="ECO:0007669"/>
    <property type="project" value="TreeGrafter"/>
</dbReference>
<feature type="region of interest" description="Disordered" evidence="1">
    <location>
        <begin position="202"/>
        <end position="240"/>
    </location>
</feature>
<reference evidence="3" key="2">
    <citation type="submission" date="2024-08" db="UniProtKB">
        <authorList>
            <consortium name="EnsemblMetazoa"/>
        </authorList>
    </citation>
    <scope>IDENTIFICATION</scope>
</reference>
<dbReference type="Gene3D" id="1.10.1380.10">
    <property type="entry name" value="Neutral endopeptidase , domain2"/>
    <property type="match status" value="1"/>
</dbReference>
<feature type="region of interest" description="Disordered" evidence="1">
    <location>
        <begin position="1"/>
        <end position="190"/>
    </location>
</feature>
<keyword evidence="2" id="KW-1133">Transmembrane helix</keyword>
<dbReference type="SUPFAM" id="SSF55486">
    <property type="entry name" value="Metalloproteases ('zincins'), catalytic domain"/>
    <property type="match status" value="1"/>
</dbReference>
<evidence type="ECO:0000256" key="1">
    <source>
        <dbReference type="SAM" id="MobiDB-lite"/>
    </source>
</evidence>
<sequence length="966" mass="111689">MGNDMKDKKKKKKELQAMDEQSSSSSSSSSENMEEISCTPKKEEPIHDISQQEVDPQTSREQLATPLSPQQERVTPLTPQQQGAIPRRHQEQESVPEAVLQEGVTPPSQHEDIRCRRRRELDVIVETLAKQKKGKKQQEKQEQQEQQEQQKQQNQQEHQAIPPTFQQVGVNPVAPQQQGSVPGRHEEQQAIPPTLQQERALLGSPQQQGASRGRRQGEREVLLEPPPYELHAPSPAAHDREPEEEIQHMEEGRIYNISIPEDTHQPVPVFDPEPWRNRACEIDFLGKKLNIFFIVIGLVGLVFVINELPAFSAVEKQRSKLPKPIYRLDTESEYKLPEASKLLVRLHGKDNLNSCNSLYTVACDAYDKRHKWHVKSTKNVRSQMEERIHNWITDQEDRWIKFTHNFDIVRKFYRLCTADPDIKTGRYFDELLSRTGNAAKLNYAASFELTGAALKNGLFAYVFAEPSIVETDEGLAEFELNLPSVIVNDMYERMWQPHRLYKIKSLIHSWMSPKGLFKNGKLEKFAIDILNLIKNVNSSKFNPEHAWLEKHFIERSTGVSKPRYKINPKMEHYLHDLNELLGKTDLNIVVNYFKIMVIIHDCIYLPGREVNGCADFHGMKPFNETCYSIARNSTWFQGLHVFEYTQNYISEINTVTINRITHSVIKTLENRLKGDMWLNSIAVNGAIQHLNNLTAVLGWKPYIGSIEYEQKSYPHLYRSQYGSHLIHFVTGMRQNYTHAQWLKTQLSARDLDIVNRLHHPMAISEWANYHPLTHELVVNPVAFRMLPLNPKEDVPMYYQMATIGVWIATAVLKSFNFPNISKDSCIIPSEFWKYNVKLYSDNVAKCTEFQFNEYISIFDIKDAKTQSAFGYENMFDIIGPRLAFNAYQLYFTPEPVDNLDLTAEQAFWLIMTSHRCDSNRNLNTDYLSTNFSVVGPAFTSKEFDLVFQCNKYSNMFSGAICLMFRI</sequence>
<feature type="compositionally biased region" description="Low complexity" evidence="1">
    <location>
        <begin position="144"/>
        <end position="159"/>
    </location>
</feature>
<dbReference type="InterPro" id="IPR024079">
    <property type="entry name" value="MetalloPept_cat_dom_sf"/>
</dbReference>
<feature type="compositionally biased region" description="Basic and acidic residues" evidence="1">
    <location>
        <begin position="109"/>
        <end position="122"/>
    </location>
</feature>
<dbReference type="PANTHER" id="PTHR11733:SF241">
    <property type="entry name" value="GH26575P-RELATED"/>
    <property type="match status" value="1"/>
</dbReference>
<feature type="transmembrane region" description="Helical" evidence="2">
    <location>
        <begin position="291"/>
        <end position="311"/>
    </location>
</feature>
<evidence type="ECO:0000313" key="4">
    <source>
        <dbReference type="Proteomes" id="UP000019118"/>
    </source>
</evidence>
<dbReference type="GeneID" id="109540358"/>